<feature type="domain" description="PNPLA" evidence="5">
    <location>
        <begin position="93"/>
        <end position="284"/>
    </location>
</feature>
<dbReference type="Gene3D" id="2.40.160.50">
    <property type="entry name" value="membrane protein fhac: a member of the omp85/tpsb transporter family"/>
    <property type="match status" value="1"/>
</dbReference>
<dbReference type="Pfam" id="PF19143">
    <property type="entry name" value="Omp85_2"/>
    <property type="match status" value="1"/>
</dbReference>
<dbReference type="InterPro" id="IPR016035">
    <property type="entry name" value="Acyl_Trfase/lysoPLipase"/>
</dbReference>
<dbReference type="GO" id="GO:0016787">
    <property type="term" value="F:hydrolase activity"/>
    <property type="evidence" value="ECO:0007669"/>
    <property type="project" value="UniProtKB-UniRule"/>
</dbReference>
<feature type="short sequence motif" description="DGA/G" evidence="4">
    <location>
        <begin position="271"/>
        <end position="273"/>
    </location>
</feature>
<feature type="short sequence motif" description="GXSXG" evidence="4">
    <location>
        <begin position="124"/>
        <end position="128"/>
    </location>
</feature>
<dbReference type="EMBL" id="VZCB01000003">
    <property type="protein sequence ID" value="MQN79417.1"/>
    <property type="molecule type" value="Genomic_DNA"/>
</dbReference>
<dbReference type="Proteomes" id="UP000480425">
    <property type="component" value="Unassembled WGS sequence"/>
</dbReference>
<evidence type="ECO:0000256" key="4">
    <source>
        <dbReference type="PROSITE-ProRule" id="PRU01161"/>
    </source>
</evidence>
<sequence>MNILISQEKMGDFQFYRSFTCEYHSFFVSLPCQLFIKTLSNMMVRQRMILCLLFLLGFLWHTPMQAQQALQYPQALQPMQSPQSQHSRKKVGLVLGGGGAKGAAEVGVLKVLEEADIPVDYIAGTSIGAIVGGLYAIGYDAADIDSLYRNQDWLFLLSDQVKRESETFLSKEEREKYIVHIPLSKERKVSLPTGYVKGQNIFNLFSKLTVGYHQVDDFSNLPIPFRCVAVDLVDGKEVVFSSGSLPMAMRASMSIPGVFAPVEWKGKMLVDGGALNNLPVDVAKEMGADVIICVDLSTGWKKKEELKSPSAVVEQLIGMMGQTKYRKNMAEADLYINPSLKGFSAASFQPEAIDTMIQRGEQAARQKWGELMDLKKYIYADVPDSIMQNDTWQDWKHGRLQKPSHTEAYHIGSIRIEGIGGEEEAWIRKKIALRDDSEVSPEEIDATLAMLRGLNIFSRVEYRLSNDEPYELVFMLEPNESRRISVGARFDTQDLATVIAQISNNQQFSTRHHYALTGRISRNPFLEMKYAYGNLFGAKMGFSYRLAHYDFDLYGGKHKLDALEFLSHSLAGFYTRDIGNFRLKSGVQFDYYHYHSDMFMRDGSIQSRSSDHFLNYFASVVMDTYDRRYFPTRGSRIQVQGVLHTDDGLQYADGNPFGEAAFRAESALRLNSRLYLLPKLKSRFVFGSSIPAIYQNYAGGVADGYYLPWQMAWESVQHVHLLECNVVTAQLGFRYRVKGKFYLTALGEYGKEAHKFSHLLIGDDLWGGTLRASYDFVLGPVSIQANYSNLGKNVGFYINAGFVF</sequence>
<evidence type="ECO:0000313" key="6">
    <source>
        <dbReference type="EMBL" id="MQN79417.1"/>
    </source>
</evidence>
<keyword evidence="2 4" id="KW-0442">Lipid degradation</keyword>
<evidence type="ECO:0000256" key="2">
    <source>
        <dbReference type="ARBA" id="ARBA00022963"/>
    </source>
</evidence>
<dbReference type="AlphaFoldDB" id="A0A6G1TW67"/>
<accession>A0A6G1TW67</accession>
<dbReference type="Pfam" id="PF01734">
    <property type="entry name" value="Patatin"/>
    <property type="match status" value="1"/>
</dbReference>
<dbReference type="CDD" id="cd07205">
    <property type="entry name" value="Pat_PNPLA6_PNPLA7_NTE1_like"/>
    <property type="match status" value="1"/>
</dbReference>
<dbReference type="GO" id="GO:0016042">
    <property type="term" value="P:lipid catabolic process"/>
    <property type="evidence" value="ECO:0007669"/>
    <property type="project" value="UniProtKB-UniRule"/>
</dbReference>
<dbReference type="InterPro" id="IPR002641">
    <property type="entry name" value="PNPLA_dom"/>
</dbReference>
<comment type="caution">
    <text evidence="6">The sequence shown here is derived from an EMBL/GenBank/DDBJ whole genome shotgun (WGS) entry which is preliminary data.</text>
</comment>
<feature type="active site" description="Nucleophile" evidence="4">
    <location>
        <position position="126"/>
    </location>
</feature>
<feature type="active site" description="Proton acceptor" evidence="4">
    <location>
        <position position="271"/>
    </location>
</feature>
<dbReference type="InterPro" id="IPR050301">
    <property type="entry name" value="NTE"/>
</dbReference>
<dbReference type="PROSITE" id="PS51635">
    <property type="entry name" value="PNPLA"/>
    <property type="match status" value="1"/>
</dbReference>
<dbReference type="SUPFAM" id="SSF52151">
    <property type="entry name" value="FabD/lysophospholipase-like"/>
    <property type="match status" value="1"/>
</dbReference>
<dbReference type="InterPro" id="IPR043864">
    <property type="entry name" value="Omp85-like_dom"/>
</dbReference>
<dbReference type="PANTHER" id="PTHR14226">
    <property type="entry name" value="NEUROPATHY TARGET ESTERASE/SWISS CHEESE D.MELANOGASTER"/>
    <property type="match status" value="1"/>
</dbReference>
<name>A0A6G1TW67_9BACT</name>
<dbReference type="PANTHER" id="PTHR14226:SF76">
    <property type="entry name" value="NTE FAMILY PROTEIN RSSA"/>
    <property type="match status" value="1"/>
</dbReference>
<feature type="short sequence motif" description="GXGXXG" evidence="4">
    <location>
        <begin position="97"/>
        <end position="102"/>
    </location>
</feature>
<dbReference type="OrthoDB" id="9770965at2"/>
<evidence type="ECO:0000256" key="1">
    <source>
        <dbReference type="ARBA" id="ARBA00022801"/>
    </source>
</evidence>
<keyword evidence="3 4" id="KW-0443">Lipid metabolism</keyword>
<proteinExistence type="predicted"/>
<organism evidence="6 7">
    <name type="scientific">Segatella copri</name>
    <dbReference type="NCBI Taxonomy" id="165179"/>
    <lineage>
        <taxon>Bacteria</taxon>
        <taxon>Pseudomonadati</taxon>
        <taxon>Bacteroidota</taxon>
        <taxon>Bacteroidia</taxon>
        <taxon>Bacteroidales</taxon>
        <taxon>Prevotellaceae</taxon>
        <taxon>Segatella</taxon>
    </lineage>
</organism>
<protein>
    <submittedName>
        <fullName evidence="6">Patatin</fullName>
    </submittedName>
</protein>
<evidence type="ECO:0000259" key="5">
    <source>
        <dbReference type="PROSITE" id="PS51635"/>
    </source>
</evidence>
<evidence type="ECO:0000256" key="3">
    <source>
        <dbReference type="ARBA" id="ARBA00023098"/>
    </source>
</evidence>
<gene>
    <name evidence="6" type="ORF">F7D73_00235</name>
</gene>
<dbReference type="Gene3D" id="3.40.1090.10">
    <property type="entry name" value="Cytosolic phospholipase A2 catalytic domain"/>
    <property type="match status" value="1"/>
</dbReference>
<reference evidence="6 7" key="1">
    <citation type="submission" date="2019-09" db="EMBL/GenBank/DDBJ databases">
        <title>Distinct polysaccharide growth profiles of human intestinal Prevotella copri isolates.</title>
        <authorList>
            <person name="Fehlner-Peach H."/>
            <person name="Magnabosco C."/>
            <person name="Raghavan V."/>
            <person name="Scher J.U."/>
            <person name="Tett A."/>
            <person name="Cox L.M."/>
            <person name="Gottsegen C."/>
            <person name="Watters A."/>
            <person name="Wiltshire- Gordon J.D."/>
            <person name="Segata N."/>
            <person name="Bonneau R."/>
            <person name="Littman D.R."/>
        </authorList>
    </citation>
    <scope>NUCLEOTIDE SEQUENCE [LARGE SCALE GENOMIC DNA]</scope>
    <source>
        <strain evidence="7">iA622</strain>
    </source>
</reference>
<evidence type="ECO:0000313" key="7">
    <source>
        <dbReference type="Proteomes" id="UP000480425"/>
    </source>
</evidence>
<keyword evidence="1 4" id="KW-0378">Hydrolase</keyword>